<accession>A0A6L9JSP9</accession>
<evidence type="ECO:0000313" key="2">
    <source>
        <dbReference type="Proteomes" id="UP000479300"/>
    </source>
</evidence>
<name>A0A6L9JSP9_PHOLM</name>
<dbReference type="Proteomes" id="UP000479300">
    <property type="component" value="Unassembled WGS sequence"/>
</dbReference>
<organism evidence="1 2">
    <name type="scientific">Photorhabdus laumondii subsp. laumondii</name>
    <name type="common">Photorhabdus luminescens subsp. laumondii</name>
    <dbReference type="NCBI Taxonomy" id="141679"/>
    <lineage>
        <taxon>Bacteria</taxon>
        <taxon>Pseudomonadati</taxon>
        <taxon>Pseudomonadota</taxon>
        <taxon>Gammaproteobacteria</taxon>
        <taxon>Enterobacterales</taxon>
        <taxon>Morganellaceae</taxon>
        <taxon>Photorhabdus</taxon>
    </lineage>
</organism>
<proteinExistence type="predicted"/>
<evidence type="ECO:0000313" key="1">
    <source>
        <dbReference type="EMBL" id="NDL41134.1"/>
    </source>
</evidence>
<dbReference type="RefSeq" id="WP_109791297.1">
    <property type="nucleotide sequence ID" value="NZ_CAWPGE010000060.1"/>
</dbReference>
<dbReference type="KEGG" id="plum:A4R40_02645"/>
<comment type="caution">
    <text evidence="1">The sequence shown here is derived from an EMBL/GenBank/DDBJ whole genome shotgun (WGS) entry which is preliminary data.</text>
</comment>
<protein>
    <submittedName>
        <fullName evidence="1">Uncharacterized protein</fullName>
    </submittedName>
</protein>
<dbReference type="CDD" id="cd20696">
    <property type="entry name" value="CdiI_Ecoli3006-like"/>
    <property type="match status" value="1"/>
</dbReference>
<dbReference type="AlphaFoldDB" id="A0A6L9JSP9"/>
<dbReference type="EMBL" id="WSFA01000070">
    <property type="protein sequence ID" value="NDL41134.1"/>
    <property type="molecule type" value="Genomic_DNA"/>
</dbReference>
<sequence>MTERIELIELISGLDSYPENGYVNADSYEDPSDDAIDYLGELLLKDSECCLDFCKKILDSDLFNNNSVKSTALDFLILSESNWFEAFSYLLNKAEKLSTPELEKALFYFYCAKNDPKPYPVPEGLFNKLIERYQVLKTESDANFCHLHETYNDFIKAYSLKF</sequence>
<reference evidence="1 2" key="1">
    <citation type="submission" date="2019-12" db="EMBL/GenBank/DDBJ databases">
        <title>Engineering Photorhabdus to improve their lethality against agricultural pests.</title>
        <authorList>
            <person name="Machado R.A.R."/>
        </authorList>
    </citation>
    <scope>NUCLEOTIDE SEQUENCE [LARGE SCALE GENOMIC DNA]</scope>
    <source>
        <strain evidence="1 2">EN01</strain>
    </source>
</reference>
<gene>
    <name evidence="1" type="ORF">GPY51_20840</name>
</gene>